<dbReference type="PROSITE" id="PS51898">
    <property type="entry name" value="TYR_RECOMBINASE"/>
    <property type="match status" value="1"/>
</dbReference>
<name>A0A370Q3P0_9FLAO</name>
<dbReference type="GO" id="GO:0015074">
    <property type="term" value="P:DNA integration"/>
    <property type="evidence" value="ECO:0007669"/>
    <property type="project" value="UniProtKB-KW"/>
</dbReference>
<comment type="similarity">
    <text evidence="1">Belongs to the 'phage' integrase family.</text>
</comment>
<dbReference type="InterPro" id="IPR010998">
    <property type="entry name" value="Integrase_recombinase_N"/>
</dbReference>
<sequence>MNTVTLTSFKHNLKTCLGIKFRYDYEVKEYIKTFPGVRWTKTHKCFYIYYDEARIKALKVHLRAGDLSINEEIQSIVESDRKGTIIRAKPLNKEKTEVYGHFIKFLKGKRFSESTVSTYGGFVLDFLRFTEEKPVDSLTADDVRLYLEWAVGTLNYAVSTHRQIVSALRHFAYFYPACAIDGDAIYMPKKDKKLPVVLSVEEVLKLIQVTKNLKHRTIIAMLYSSGLRIGELLSLELRDFDLKRNQLHIKNGKGKKDRYVTLATSLHPILKNYYATYKPKNFFIENPKGNNYSATSIRSFLKKSCQAAGISKRVTPHSLRHSYATHLLEQGTDIRYIQELLGHSRPETTMVYTHVSKKDLRGIKSPLDIALNKLTLRDNNGDFALLS</sequence>
<keyword evidence="4" id="KW-0233">DNA recombination</keyword>
<evidence type="ECO:0000256" key="2">
    <source>
        <dbReference type="ARBA" id="ARBA00022908"/>
    </source>
</evidence>
<dbReference type="AlphaFoldDB" id="A0A370Q3P0"/>
<evidence type="ECO:0000256" key="4">
    <source>
        <dbReference type="ARBA" id="ARBA00023172"/>
    </source>
</evidence>
<keyword evidence="3 5" id="KW-0238">DNA-binding</keyword>
<dbReference type="Gene3D" id="1.10.443.10">
    <property type="entry name" value="Intergrase catalytic core"/>
    <property type="match status" value="2"/>
</dbReference>
<evidence type="ECO:0000256" key="3">
    <source>
        <dbReference type="ARBA" id="ARBA00023125"/>
    </source>
</evidence>
<evidence type="ECO:0000313" key="8">
    <source>
        <dbReference type="EMBL" id="RDK82985.1"/>
    </source>
</evidence>
<dbReference type="InterPro" id="IPR013762">
    <property type="entry name" value="Integrase-like_cat_sf"/>
</dbReference>
<proteinExistence type="inferred from homology"/>
<dbReference type="InterPro" id="IPR044068">
    <property type="entry name" value="CB"/>
</dbReference>
<feature type="domain" description="Tyr recombinase" evidence="6">
    <location>
        <begin position="193"/>
        <end position="365"/>
    </location>
</feature>
<evidence type="ECO:0000313" key="9">
    <source>
        <dbReference type="Proteomes" id="UP000255317"/>
    </source>
</evidence>
<dbReference type="RefSeq" id="WP_115124739.1">
    <property type="nucleotide sequence ID" value="NZ_QRAO01000009.1"/>
</dbReference>
<dbReference type="Pfam" id="PF13495">
    <property type="entry name" value="Phage_int_SAM_4"/>
    <property type="match status" value="1"/>
</dbReference>
<dbReference type="SUPFAM" id="SSF56349">
    <property type="entry name" value="DNA breaking-rejoining enzymes"/>
    <property type="match status" value="1"/>
</dbReference>
<evidence type="ECO:0000256" key="5">
    <source>
        <dbReference type="PROSITE-ProRule" id="PRU01248"/>
    </source>
</evidence>
<evidence type="ECO:0000256" key="1">
    <source>
        <dbReference type="ARBA" id="ARBA00008857"/>
    </source>
</evidence>
<comment type="caution">
    <text evidence="8">The sequence shown here is derived from an EMBL/GenBank/DDBJ whole genome shotgun (WGS) entry which is preliminary data.</text>
</comment>
<dbReference type="InterPro" id="IPR004107">
    <property type="entry name" value="Integrase_SAM-like_N"/>
</dbReference>
<evidence type="ECO:0000259" key="7">
    <source>
        <dbReference type="PROSITE" id="PS51900"/>
    </source>
</evidence>
<evidence type="ECO:0000259" key="6">
    <source>
        <dbReference type="PROSITE" id="PS51898"/>
    </source>
</evidence>
<dbReference type="PANTHER" id="PTHR30349:SF41">
    <property type="entry name" value="INTEGRASE_RECOMBINASE PROTEIN MJ0367-RELATED"/>
    <property type="match status" value="1"/>
</dbReference>
<reference evidence="8 9" key="1">
    <citation type="submission" date="2018-07" db="EMBL/GenBank/DDBJ databases">
        <title>Genomic Encyclopedia of Type Strains, Phase IV (KMG-IV): sequencing the most valuable type-strain genomes for metagenomic binning, comparative biology and taxonomic classification.</title>
        <authorList>
            <person name="Goeker M."/>
        </authorList>
    </citation>
    <scope>NUCLEOTIDE SEQUENCE [LARGE SCALE GENOMIC DNA]</scope>
    <source>
        <strain evidence="8 9">DSM 101478</strain>
    </source>
</reference>
<dbReference type="Proteomes" id="UP000255317">
    <property type="component" value="Unassembled WGS sequence"/>
</dbReference>
<accession>A0A370Q3P0</accession>
<dbReference type="PANTHER" id="PTHR30349">
    <property type="entry name" value="PHAGE INTEGRASE-RELATED"/>
    <property type="match status" value="1"/>
</dbReference>
<dbReference type="Gene3D" id="1.10.150.130">
    <property type="match status" value="1"/>
</dbReference>
<keyword evidence="9" id="KW-1185">Reference proteome</keyword>
<dbReference type="EMBL" id="QRAO01000009">
    <property type="protein sequence ID" value="RDK82985.1"/>
    <property type="molecule type" value="Genomic_DNA"/>
</dbReference>
<protein>
    <submittedName>
        <fullName evidence="8">Site-specific recombinase XerD</fullName>
    </submittedName>
</protein>
<dbReference type="Pfam" id="PF00589">
    <property type="entry name" value="Phage_integrase"/>
    <property type="match status" value="1"/>
</dbReference>
<gene>
    <name evidence="8" type="ORF">C8D94_1095</name>
</gene>
<feature type="domain" description="Core-binding (CB)" evidence="7">
    <location>
        <begin position="93"/>
        <end position="176"/>
    </location>
</feature>
<dbReference type="InterPro" id="IPR050090">
    <property type="entry name" value="Tyrosine_recombinase_XerCD"/>
</dbReference>
<organism evidence="8 9">
    <name type="scientific">Marinirhabdus gelatinilytica</name>
    <dbReference type="NCBI Taxonomy" id="1703343"/>
    <lineage>
        <taxon>Bacteria</taxon>
        <taxon>Pseudomonadati</taxon>
        <taxon>Bacteroidota</taxon>
        <taxon>Flavobacteriia</taxon>
        <taxon>Flavobacteriales</taxon>
        <taxon>Flavobacteriaceae</taxon>
    </lineage>
</organism>
<dbReference type="GO" id="GO:0006310">
    <property type="term" value="P:DNA recombination"/>
    <property type="evidence" value="ECO:0007669"/>
    <property type="project" value="UniProtKB-KW"/>
</dbReference>
<keyword evidence="2" id="KW-0229">DNA integration</keyword>
<dbReference type="GO" id="GO:0003677">
    <property type="term" value="F:DNA binding"/>
    <property type="evidence" value="ECO:0007669"/>
    <property type="project" value="UniProtKB-UniRule"/>
</dbReference>
<dbReference type="PROSITE" id="PS51900">
    <property type="entry name" value="CB"/>
    <property type="match status" value="1"/>
</dbReference>
<dbReference type="InterPro" id="IPR011010">
    <property type="entry name" value="DNA_brk_join_enz"/>
</dbReference>
<dbReference type="OrthoDB" id="9801717at2"/>
<dbReference type="InterPro" id="IPR002104">
    <property type="entry name" value="Integrase_catalytic"/>
</dbReference>